<proteinExistence type="predicted"/>
<accession>A0A7X4GWZ9</accession>
<dbReference type="Gene3D" id="3.30.2310.20">
    <property type="entry name" value="RelE-like"/>
    <property type="match status" value="1"/>
</dbReference>
<dbReference type="RefSeq" id="WP_161049015.1">
    <property type="nucleotide sequence ID" value="NZ_WWCR01000002.1"/>
</dbReference>
<protein>
    <recommendedName>
        <fullName evidence="3">Killer protein</fullName>
    </recommendedName>
</protein>
<gene>
    <name evidence="1" type="ORF">GTP56_03515</name>
</gene>
<dbReference type="InterPro" id="IPR035093">
    <property type="entry name" value="RelE/ParE_toxin_dom_sf"/>
</dbReference>
<evidence type="ECO:0000313" key="1">
    <source>
        <dbReference type="EMBL" id="MYM71262.1"/>
    </source>
</evidence>
<evidence type="ECO:0008006" key="3">
    <source>
        <dbReference type="Google" id="ProtNLM"/>
    </source>
</evidence>
<comment type="caution">
    <text evidence="1">The sequence shown here is derived from an EMBL/GenBank/DDBJ whole genome shotgun (WGS) entry which is preliminary data.</text>
</comment>
<organism evidence="1 2">
    <name type="scientific">Duganella margarita</name>
    <dbReference type="NCBI Taxonomy" id="2692170"/>
    <lineage>
        <taxon>Bacteria</taxon>
        <taxon>Pseudomonadati</taxon>
        <taxon>Pseudomonadota</taxon>
        <taxon>Betaproteobacteria</taxon>
        <taxon>Burkholderiales</taxon>
        <taxon>Oxalobacteraceae</taxon>
        <taxon>Telluria group</taxon>
        <taxon>Duganella</taxon>
    </lineage>
</organism>
<dbReference type="EMBL" id="WWCR01000002">
    <property type="protein sequence ID" value="MYM71262.1"/>
    <property type="molecule type" value="Genomic_DNA"/>
</dbReference>
<reference evidence="1 2" key="1">
    <citation type="submission" date="2019-12" db="EMBL/GenBank/DDBJ databases">
        <title>Novel species isolated from a subtropical stream in China.</title>
        <authorList>
            <person name="Lu H."/>
        </authorList>
    </citation>
    <scope>NUCLEOTIDE SEQUENCE [LARGE SCALE GENOMIC DNA]</scope>
    <source>
        <strain evidence="1 2">FT134W</strain>
    </source>
</reference>
<evidence type="ECO:0000313" key="2">
    <source>
        <dbReference type="Proteomes" id="UP000469734"/>
    </source>
</evidence>
<dbReference type="AlphaFoldDB" id="A0A7X4GWZ9"/>
<sequence>MILHSRDIVHKGMRRLWQSGGSDKRGISVSWARSLGDILLHLHSARCLDDIRDGLGVLKNVKQLSGHACRYSIEVNANWRVTFNCIDADTGIVTDIDLEDLHRHGGARRH</sequence>
<dbReference type="Proteomes" id="UP000469734">
    <property type="component" value="Unassembled WGS sequence"/>
</dbReference>
<name>A0A7X4GWZ9_9BURK</name>